<dbReference type="InterPro" id="IPR001590">
    <property type="entry name" value="Peptidase_M12B"/>
</dbReference>
<dbReference type="Gene3D" id="3.40.390.10">
    <property type="entry name" value="Collagenase (Catalytic Domain)"/>
    <property type="match status" value="1"/>
</dbReference>
<evidence type="ECO:0000259" key="3">
    <source>
        <dbReference type="PROSITE" id="PS50215"/>
    </source>
</evidence>
<dbReference type="AlphaFoldDB" id="A0A4Q2DW61"/>
<dbReference type="Pfam" id="PF01562">
    <property type="entry name" value="Pep_M12B_propep"/>
    <property type="match status" value="1"/>
</dbReference>
<evidence type="ECO:0000256" key="1">
    <source>
        <dbReference type="ARBA" id="ARBA00023157"/>
    </source>
</evidence>
<keyword evidence="2" id="KW-0862">Zinc</keyword>
<dbReference type="GO" id="GO:0004222">
    <property type="term" value="F:metalloendopeptidase activity"/>
    <property type="evidence" value="ECO:0007669"/>
    <property type="project" value="InterPro"/>
</dbReference>
<comment type="caution">
    <text evidence="2">Lacks conserved residue(s) required for the propagation of feature annotation.</text>
</comment>
<proteinExistence type="predicted"/>
<dbReference type="PANTHER" id="PTHR11905:SF159">
    <property type="entry name" value="ADAM METALLOPROTEASE"/>
    <property type="match status" value="1"/>
</dbReference>
<name>A0A4Q2DW61_9AGAR</name>
<dbReference type="EMBL" id="SDEE01000041">
    <property type="protein sequence ID" value="RXW23484.1"/>
    <property type="molecule type" value="Genomic_DNA"/>
</dbReference>
<dbReference type="OrthoDB" id="5951731at2759"/>
<organism evidence="4 5">
    <name type="scientific">Candolleomyces aberdarensis</name>
    <dbReference type="NCBI Taxonomy" id="2316362"/>
    <lineage>
        <taxon>Eukaryota</taxon>
        <taxon>Fungi</taxon>
        <taxon>Dikarya</taxon>
        <taxon>Basidiomycota</taxon>
        <taxon>Agaricomycotina</taxon>
        <taxon>Agaricomycetes</taxon>
        <taxon>Agaricomycetidae</taxon>
        <taxon>Agaricales</taxon>
        <taxon>Agaricineae</taxon>
        <taxon>Psathyrellaceae</taxon>
        <taxon>Candolleomyces</taxon>
    </lineage>
</organism>
<evidence type="ECO:0000256" key="2">
    <source>
        <dbReference type="PROSITE-ProRule" id="PRU00276"/>
    </source>
</evidence>
<reference evidence="4 5" key="1">
    <citation type="submission" date="2019-01" db="EMBL/GenBank/DDBJ databases">
        <title>Draft genome sequence of Psathyrella aberdarensis IHI B618.</title>
        <authorList>
            <person name="Buettner E."/>
            <person name="Kellner H."/>
        </authorList>
    </citation>
    <scope>NUCLEOTIDE SEQUENCE [LARGE SCALE GENOMIC DNA]</scope>
    <source>
        <strain evidence="4 5">IHI B618</strain>
    </source>
</reference>
<dbReference type="GO" id="GO:0046872">
    <property type="term" value="F:metal ion binding"/>
    <property type="evidence" value="ECO:0007669"/>
    <property type="project" value="UniProtKB-KW"/>
</dbReference>
<dbReference type="SUPFAM" id="SSF55486">
    <property type="entry name" value="Metalloproteases ('zincins'), catalytic domain"/>
    <property type="match status" value="1"/>
</dbReference>
<feature type="domain" description="Peptidase M12B" evidence="3">
    <location>
        <begin position="306"/>
        <end position="512"/>
    </location>
</feature>
<dbReference type="STRING" id="2316362.A0A4Q2DW61"/>
<sequence>MLVASPRTHAPLLKRAINPTTHALEILPRRGSTLLDITDLHRRSAPPPPHTLRYDDSFRLTISAFDDTFHLHLRPNDHLIHPAARINYYGLDSDGSPTILRTEPLLRETVKAYMGEVIAADHSPTRMREDIAGIAPQSHPSELGWARITVHRLGDNFVPVYEGAFSANGVVYHISTKENYLRNKHSLDPEVVRPLGGGDEHLVIWKDSDAMTPEEEHLVKTGSKPTGPIAAPMGCAHDSLPYNTDPELNPTLRNPYVDSSWLSHLLSPQPNGTLYRRDDAPTGGSGMGTNFVDFIGQNTGCPTEQKIIYMGVAADCEYVRKYNGQDGAKEQILNTWNTASATFKTTFNVGLGITTLNVQDPTCPSGSSDLPWNVPCSSANLNSRLSLFSAWRGTLGDDGNGLWHLMSGCPTGAEVGIAWLATICQTASGGNPGQVVSGTAVSTSGRTEWQVVAHEIGHNFGAIHDCAEGCSQGGASCCPLNPSTCDAQGRFIMSPVAQAGEKVFSPCSLGNMLIWYILK</sequence>
<protein>
    <recommendedName>
        <fullName evidence="3">Peptidase M12B domain-containing protein</fullName>
    </recommendedName>
</protein>
<dbReference type="InterPro" id="IPR024079">
    <property type="entry name" value="MetalloPept_cat_dom_sf"/>
</dbReference>
<evidence type="ECO:0000313" key="4">
    <source>
        <dbReference type="EMBL" id="RXW23484.1"/>
    </source>
</evidence>
<accession>A0A4Q2DW61</accession>
<keyword evidence="1" id="KW-1015">Disulfide bond</keyword>
<dbReference type="PANTHER" id="PTHR11905">
    <property type="entry name" value="ADAM A DISINTEGRIN AND METALLOPROTEASE DOMAIN"/>
    <property type="match status" value="1"/>
</dbReference>
<keyword evidence="5" id="KW-1185">Reference proteome</keyword>
<dbReference type="PROSITE" id="PS50215">
    <property type="entry name" value="ADAM_MEPRO"/>
    <property type="match status" value="1"/>
</dbReference>
<feature type="binding site" evidence="2">
    <location>
        <position position="458"/>
    </location>
    <ligand>
        <name>Zn(2+)</name>
        <dbReference type="ChEBI" id="CHEBI:29105"/>
        <note>catalytic</note>
    </ligand>
</feature>
<dbReference type="InterPro" id="IPR002870">
    <property type="entry name" value="Peptidase_M12B_N"/>
</dbReference>
<gene>
    <name evidence="4" type="ORF">EST38_g2373</name>
</gene>
<dbReference type="GO" id="GO:0006508">
    <property type="term" value="P:proteolysis"/>
    <property type="evidence" value="ECO:0007669"/>
    <property type="project" value="InterPro"/>
</dbReference>
<dbReference type="Proteomes" id="UP000290288">
    <property type="component" value="Unassembled WGS sequence"/>
</dbReference>
<feature type="binding site" evidence="2">
    <location>
        <position position="464"/>
    </location>
    <ligand>
        <name>Zn(2+)</name>
        <dbReference type="ChEBI" id="CHEBI:29105"/>
        <note>catalytic</note>
    </ligand>
</feature>
<keyword evidence="2" id="KW-0479">Metal-binding</keyword>
<dbReference type="Pfam" id="PF13688">
    <property type="entry name" value="Reprolysin_5"/>
    <property type="match status" value="1"/>
</dbReference>
<feature type="active site" evidence="2">
    <location>
        <position position="455"/>
    </location>
</feature>
<evidence type="ECO:0000313" key="5">
    <source>
        <dbReference type="Proteomes" id="UP000290288"/>
    </source>
</evidence>
<comment type="caution">
    <text evidence="4">The sequence shown here is derived from an EMBL/GenBank/DDBJ whole genome shotgun (WGS) entry which is preliminary data.</text>
</comment>
<feature type="binding site" evidence="2">
    <location>
        <position position="454"/>
    </location>
    <ligand>
        <name>Zn(2+)</name>
        <dbReference type="ChEBI" id="CHEBI:29105"/>
        <note>catalytic</note>
    </ligand>
</feature>